<proteinExistence type="predicted"/>
<gene>
    <name evidence="1" type="ORF">MC7420_3538</name>
</gene>
<dbReference type="AlphaFoldDB" id="B4VZY8"/>
<evidence type="ECO:0000313" key="2">
    <source>
        <dbReference type="Proteomes" id="UP000003835"/>
    </source>
</evidence>
<dbReference type="EMBL" id="DS989864">
    <property type="protein sequence ID" value="EDX72466.1"/>
    <property type="molecule type" value="Genomic_DNA"/>
</dbReference>
<evidence type="ECO:0000313" key="1">
    <source>
        <dbReference type="EMBL" id="EDX72466.1"/>
    </source>
</evidence>
<organism evidence="1 2">
    <name type="scientific">Coleofasciculus chthonoplastes PCC 7420</name>
    <dbReference type="NCBI Taxonomy" id="118168"/>
    <lineage>
        <taxon>Bacteria</taxon>
        <taxon>Bacillati</taxon>
        <taxon>Cyanobacteriota</taxon>
        <taxon>Cyanophyceae</taxon>
        <taxon>Coleofasciculales</taxon>
        <taxon>Coleofasciculaceae</taxon>
        <taxon>Coleofasciculus</taxon>
    </lineage>
</organism>
<name>B4VZY8_9CYAN</name>
<accession>B4VZY8</accession>
<dbReference type="Proteomes" id="UP000003835">
    <property type="component" value="Unassembled WGS sequence"/>
</dbReference>
<protein>
    <submittedName>
        <fullName evidence="1">Uncharacterized protein</fullName>
    </submittedName>
</protein>
<dbReference type="HOGENOM" id="CLU_3326777_0_0_3"/>
<sequence length="38" mass="4125">MGSCLILKKRNLDIQALLQGEMSRVLTVLQEGLGSPDP</sequence>
<reference evidence="1 2" key="1">
    <citation type="submission" date="2008-07" db="EMBL/GenBank/DDBJ databases">
        <authorList>
            <person name="Tandeau de Marsac N."/>
            <person name="Ferriera S."/>
            <person name="Johnson J."/>
            <person name="Kravitz S."/>
            <person name="Beeson K."/>
            <person name="Sutton G."/>
            <person name="Rogers Y.-H."/>
            <person name="Friedman R."/>
            <person name="Frazier M."/>
            <person name="Venter J.C."/>
        </authorList>
    </citation>
    <scope>NUCLEOTIDE SEQUENCE [LARGE SCALE GENOMIC DNA]</scope>
    <source>
        <strain evidence="1 2">PCC 7420</strain>
    </source>
</reference>
<keyword evidence="2" id="KW-1185">Reference proteome</keyword>